<feature type="compositionally biased region" description="Polar residues" evidence="1">
    <location>
        <begin position="50"/>
        <end position="75"/>
    </location>
</feature>
<keyword evidence="4" id="KW-1185">Reference proteome</keyword>
<proteinExistence type="predicted"/>
<feature type="region of interest" description="Disordered" evidence="1">
    <location>
        <begin position="141"/>
        <end position="205"/>
    </location>
</feature>
<feature type="transmembrane region" description="Helical" evidence="2">
    <location>
        <begin position="392"/>
        <end position="417"/>
    </location>
</feature>
<comment type="caution">
    <text evidence="3">The sequence shown here is derived from an EMBL/GenBank/DDBJ whole genome shotgun (WGS) entry which is preliminary data.</text>
</comment>
<keyword evidence="2" id="KW-1133">Transmembrane helix</keyword>
<evidence type="ECO:0000256" key="1">
    <source>
        <dbReference type="SAM" id="MobiDB-lite"/>
    </source>
</evidence>
<name>A0AAD5SKU7_9FUNG</name>
<dbReference type="EMBL" id="JADGJD010000001">
    <property type="protein sequence ID" value="KAJ3057548.1"/>
    <property type="molecule type" value="Genomic_DNA"/>
</dbReference>
<feature type="compositionally biased region" description="Polar residues" evidence="1">
    <location>
        <begin position="144"/>
        <end position="153"/>
    </location>
</feature>
<organism evidence="3 4">
    <name type="scientific">Rhizophlyctis rosea</name>
    <dbReference type="NCBI Taxonomy" id="64517"/>
    <lineage>
        <taxon>Eukaryota</taxon>
        <taxon>Fungi</taxon>
        <taxon>Fungi incertae sedis</taxon>
        <taxon>Chytridiomycota</taxon>
        <taxon>Chytridiomycota incertae sedis</taxon>
        <taxon>Chytridiomycetes</taxon>
        <taxon>Rhizophlyctidales</taxon>
        <taxon>Rhizophlyctidaceae</taxon>
        <taxon>Rhizophlyctis</taxon>
    </lineage>
</organism>
<accession>A0AAD5SKU7</accession>
<feature type="region of interest" description="Disordered" evidence="1">
    <location>
        <begin position="50"/>
        <end position="119"/>
    </location>
</feature>
<feature type="compositionally biased region" description="Basic and acidic residues" evidence="1">
    <location>
        <begin position="168"/>
        <end position="177"/>
    </location>
</feature>
<sequence>MAMSRASHLTMKSGVSFHSTTRGFGEPVAPTREDSKTWFLKVFGDSSSQRTSTALSRASSNENLLKSTSDNSSIQYLPDSDLEDDLHPPPHHQYLKKQFTSDPHLVRTSEDTERITSREIPVNERKALYLVTSGYASPHASIRTDATSSQSIGPESMLSYGVLDDDQDPFRDPDVPPRNRPTSALRPSSYNSSPPYPHTNPPFMPSSAPTFPVSLLKTLDMASARRSAGDDMSIDTLREADPDEASTETMSSKTSSIASDGGEAEPIMRKSYASEATTEPMSRSSYVYETATSAEEFPDYPTLTNSSSSAAGGVRNSGFSTKTLVPVRRDSEDTLTRPRDLRVEKIVRFDVNGIQCPWDIRQCALFSFLALSFTCHYTLYDDFLVQTDIKPLRISSLVCVGALGAGMLVTGVWLMVFDPADPNLKRRNKVGLYESGTEQSNGEREKGDMLYCTVCQVPV</sequence>
<feature type="compositionally biased region" description="Polar residues" evidence="1">
    <location>
        <begin position="247"/>
        <end position="258"/>
    </location>
</feature>
<protein>
    <submittedName>
        <fullName evidence="3">Uncharacterized protein</fullName>
    </submittedName>
</protein>
<feature type="region of interest" description="Disordered" evidence="1">
    <location>
        <begin position="240"/>
        <end position="266"/>
    </location>
</feature>
<evidence type="ECO:0000313" key="4">
    <source>
        <dbReference type="Proteomes" id="UP001212841"/>
    </source>
</evidence>
<evidence type="ECO:0000256" key="2">
    <source>
        <dbReference type="SAM" id="Phobius"/>
    </source>
</evidence>
<dbReference type="AlphaFoldDB" id="A0AAD5SKU7"/>
<evidence type="ECO:0000313" key="3">
    <source>
        <dbReference type="EMBL" id="KAJ3057548.1"/>
    </source>
</evidence>
<reference evidence="3" key="1">
    <citation type="submission" date="2020-05" db="EMBL/GenBank/DDBJ databases">
        <title>Phylogenomic resolution of chytrid fungi.</title>
        <authorList>
            <person name="Stajich J.E."/>
            <person name="Amses K."/>
            <person name="Simmons R."/>
            <person name="Seto K."/>
            <person name="Myers J."/>
            <person name="Bonds A."/>
            <person name="Quandt C.A."/>
            <person name="Barry K."/>
            <person name="Liu P."/>
            <person name="Grigoriev I."/>
            <person name="Longcore J.E."/>
            <person name="James T.Y."/>
        </authorList>
    </citation>
    <scope>NUCLEOTIDE SEQUENCE</scope>
    <source>
        <strain evidence="3">JEL0318</strain>
    </source>
</reference>
<feature type="compositionally biased region" description="Pro residues" evidence="1">
    <location>
        <begin position="194"/>
        <end position="204"/>
    </location>
</feature>
<dbReference type="Proteomes" id="UP001212841">
    <property type="component" value="Unassembled WGS sequence"/>
</dbReference>
<gene>
    <name evidence="3" type="ORF">HK097_000014</name>
</gene>
<keyword evidence="2" id="KW-0812">Transmembrane</keyword>
<keyword evidence="2" id="KW-0472">Membrane</keyword>
<feature type="compositionally biased region" description="Basic and acidic residues" evidence="1">
    <location>
        <begin position="104"/>
        <end position="119"/>
    </location>
</feature>